<reference evidence="2 3" key="1">
    <citation type="submission" date="2024-09" db="EMBL/GenBank/DDBJ databases">
        <authorList>
            <person name="Fullem K."/>
        </authorList>
    </citation>
    <scope>NUCLEOTIDE SEQUENCE [LARGE SCALE GENOMIC DNA]</scope>
    <source>
        <strain evidence="3">K1(2024)</strain>
    </source>
</reference>
<keyword evidence="1" id="KW-0472">Membrane</keyword>
<keyword evidence="3" id="KW-1185">Reference proteome</keyword>
<gene>
    <name evidence="2" type="ORF">ACE1YR_00145</name>
</gene>
<evidence type="ECO:0008006" key="4">
    <source>
        <dbReference type="Google" id="ProtNLM"/>
    </source>
</evidence>
<keyword evidence="1" id="KW-0812">Transmembrane</keyword>
<dbReference type="Proteomes" id="UP001577047">
    <property type="component" value="Unassembled WGS sequence"/>
</dbReference>
<evidence type="ECO:0000313" key="2">
    <source>
        <dbReference type="EMBL" id="MFB3798848.1"/>
    </source>
</evidence>
<comment type="caution">
    <text evidence="2">The sequence shown here is derived from an EMBL/GenBank/DDBJ whole genome shotgun (WGS) entry which is preliminary data.</text>
</comment>
<sequence>MTYDCPLQIALMVLVGCAFDRFLAPPWRRWTGFVLFASGVYSLFLDVWTVFGVEIALWKSTAIALGCLLMMRSNRYLSKD</sequence>
<protein>
    <recommendedName>
        <fullName evidence="4">Holin</fullName>
    </recommendedName>
</protein>
<keyword evidence="1" id="KW-1133">Transmembrane helix</keyword>
<dbReference type="EMBL" id="JBHFXX010000001">
    <property type="protein sequence ID" value="MFB3798848.1"/>
    <property type="molecule type" value="Genomic_DNA"/>
</dbReference>
<evidence type="ECO:0000313" key="3">
    <source>
        <dbReference type="Proteomes" id="UP001577047"/>
    </source>
</evidence>
<proteinExistence type="predicted"/>
<feature type="transmembrane region" description="Helical" evidence="1">
    <location>
        <begin position="6"/>
        <end position="23"/>
    </location>
</feature>
<dbReference type="RefSeq" id="WP_304482792.1">
    <property type="nucleotide sequence ID" value="NZ_JAUQOQ010000001.1"/>
</dbReference>
<evidence type="ECO:0000256" key="1">
    <source>
        <dbReference type="SAM" id="Phobius"/>
    </source>
</evidence>
<organism evidence="2 3">
    <name type="scientific">Pseudomonas boreofloridensis</name>
    <dbReference type="NCBI Taxonomy" id="3064348"/>
    <lineage>
        <taxon>Bacteria</taxon>
        <taxon>Pseudomonadati</taxon>
        <taxon>Pseudomonadota</taxon>
        <taxon>Gammaproteobacteria</taxon>
        <taxon>Pseudomonadales</taxon>
        <taxon>Pseudomonadaceae</taxon>
        <taxon>Pseudomonas</taxon>
    </lineage>
</organism>
<accession>A0ABV4Z2I7</accession>
<feature type="transmembrane region" description="Helical" evidence="1">
    <location>
        <begin position="55"/>
        <end position="71"/>
    </location>
</feature>
<name>A0ABV4Z2I7_9PSED</name>